<dbReference type="Gene3D" id="3.30.530.20">
    <property type="match status" value="1"/>
</dbReference>
<evidence type="ECO:0000313" key="4">
    <source>
        <dbReference type="EMBL" id="MBM0105206.1"/>
    </source>
</evidence>
<dbReference type="EMBL" id="JAEVLS010000002">
    <property type="protein sequence ID" value="MBM0105206.1"/>
    <property type="molecule type" value="Genomic_DNA"/>
</dbReference>
<evidence type="ECO:0000256" key="1">
    <source>
        <dbReference type="ARBA" id="ARBA00008918"/>
    </source>
</evidence>
<evidence type="ECO:0000313" key="5">
    <source>
        <dbReference type="Proteomes" id="UP000661077"/>
    </source>
</evidence>
<dbReference type="PANTHER" id="PTHR12901:SF10">
    <property type="entry name" value="COENZYME Q-BINDING PROTEIN COQ10, MITOCHONDRIAL"/>
    <property type="match status" value="1"/>
</dbReference>
<dbReference type="CDD" id="cd07813">
    <property type="entry name" value="COQ10p_like"/>
    <property type="match status" value="1"/>
</dbReference>
<dbReference type="InterPro" id="IPR023393">
    <property type="entry name" value="START-like_dom_sf"/>
</dbReference>
<name>A0ABS1WW51_9GAMM</name>
<evidence type="ECO:0000256" key="2">
    <source>
        <dbReference type="ARBA" id="ARBA00022649"/>
    </source>
</evidence>
<proteinExistence type="inferred from homology"/>
<dbReference type="PANTHER" id="PTHR12901">
    <property type="entry name" value="SPERM PROTEIN HOMOLOG"/>
    <property type="match status" value="1"/>
</dbReference>
<keyword evidence="2" id="KW-1277">Toxin-antitoxin system</keyword>
<organism evidence="4 5">
    <name type="scientific">Steroidobacter gossypii</name>
    <dbReference type="NCBI Taxonomy" id="2805490"/>
    <lineage>
        <taxon>Bacteria</taxon>
        <taxon>Pseudomonadati</taxon>
        <taxon>Pseudomonadota</taxon>
        <taxon>Gammaproteobacteria</taxon>
        <taxon>Steroidobacterales</taxon>
        <taxon>Steroidobacteraceae</taxon>
        <taxon>Steroidobacter</taxon>
    </lineage>
</organism>
<reference evidence="4 5" key="1">
    <citation type="journal article" date="2021" name="Int. J. Syst. Evol. Microbiol.">
        <title>Steroidobacter gossypii sp. nov., isolated from soil of cotton cropping field.</title>
        <authorList>
            <person name="Huang R."/>
            <person name="Yang S."/>
            <person name="Zhen C."/>
            <person name="Liu W."/>
        </authorList>
    </citation>
    <scope>NUCLEOTIDE SEQUENCE [LARGE SCALE GENOMIC DNA]</scope>
    <source>
        <strain evidence="4 5">S1-65</strain>
    </source>
</reference>
<evidence type="ECO:0000259" key="3">
    <source>
        <dbReference type="Pfam" id="PF03364"/>
    </source>
</evidence>
<dbReference type="RefSeq" id="WP_203167262.1">
    <property type="nucleotide sequence ID" value="NZ_JAEVLS010000002.1"/>
</dbReference>
<dbReference type="SUPFAM" id="SSF55961">
    <property type="entry name" value="Bet v1-like"/>
    <property type="match status" value="1"/>
</dbReference>
<comment type="similarity">
    <text evidence="1">Belongs to the ribosome association toxin RatA family.</text>
</comment>
<gene>
    <name evidence="4" type="ORF">JM946_10615</name>
</gene>
<dbReference type="InterPro" id="IPR044996">
    <property type="entry name" value="COQ10-like"/>
</dbReference>
<dbReference type="InterPro" id="IPR005031">
    <property type="entry name" value="COQ10_START"/>
</dbReference>
<dbReference type="Proteomes" id="UP000661077">
    <property type="component" value="Unassembled WGS sequence"/>
</dbReference>
<dbReference type="Pfam" id="PF03364">
    <property type="entry name" value="Polyketide_cyc"/>
    <property type="match status" value="1"/>
</dbReference>
<sequence length="145" mass="16580">MREVTRSALVPYSAEQMFALVEDIEQYPQFVPWISAAKKLESTPDQVTGRLEMHKAGVRESFTTRNFLKRPTEMLMTLVDGPFKTFEGRWTFTPLGDRGVKVGLSIRFEFANAMLGMLLSRTFEKNCGEMIDAFVDRARAIYGKK</sequence>
<feature type="domain" description="Coenzyme Q-binding protein COQ10 START" evidence="3">
    <location>
        <begin position="10"/>
        <end position="134"/>
    </location>
</feature>
<accession>A0ABS1WW51</accession>
<comment type="caution">
    <text evidence="4">The sequence shown here is derived from an EMBL/GenBank/DDBJ whole genome shotgun (WGS) entry which is preliminary data.</text>
</comment>
<protein>
    <submittedName>
        <fullName evidence="4">Type II toxin-antitoxin system RatA family toxin</fullName>
    </submittedName>
</protein>
<keyword evidence="5" id="KW-1185">Reference proteome</keyword>